<dbReference type="Proteomes" id="UP001152836">
    <property type="component" value="Unassembled WGS sequence"/>
</dbReference>
<reference evidence="11" key="1">
    <citation type="submission" date="2022-06" db="EMBL/GenBank/DDBJ databases">
        <authorList>
            <person name="Andreotti S."/>
            <person name="Wyler E."/>
        </authorList>
    </citation>
    <scope>NUCLEOTIDE SEQUENCE</scope>
</reference>
<keyword evidence="12" id="KW-1185">Reference proteome</keyword>
<dbReference type="GO" id="GO:0051726">
    <property type="term" value="P:regulation of cell cycle"/>
    <property type="evidence" value="ECO:0007669"/>
    <property type="project" value="InterPro"/>
</dbReference>
<evidence type="ECO:0000256" key="6">
    <source>
        <dbReference type="ARBA" id="ARBA00023204"/>
    </source>
</evidence>
<gene>
    <name evidence="11" type="primary">Pclaf</name>
    <name evidence="11" type="ORF">PHOROB_LOCUS12263</name>
</gene>
<protein>
    <recommendedName>
        <fullName evidence="3">PCNA-associated factor</fullName>
    </recommendedName>
    <alternativeName>
        <fullName evidence="8">PCNA-associated factor of 15 kDa</fullName>
    </alternativeName>
    <alternativeName>
        <fullName evidence="9">PCNA-clamp-associated factor</fullName>
    </alternativeName>
</protein>
<dbReference type="GO" id="GO:0048471">
    <property type="term" value="C:perinuclear region of cytoplasm"/>
    <property type="evidence" value="ECO:0007669"/>
    <property type="project" value="UniProtKB-SubCell"/>
</dbReference>
<keyword evidence="7" id="KW-0539">Nucleus</keyword>
<dbReference type="AlphaFoldDB" id="A0AAU9ZTH1"/>
<evidence type="ECO:0000256" key="4">
    <source>
        <dbReference type="ARBA" id="ARBA00022490"/>
    </source>
</evidence>
<evidence type="ECO:0000256" key="8">
    <source>
        <dbReference type="ARBA" id="ARBA00030014"/>
    </source>
</evidence>
<sequence length="121" mass="13219">MVRTKADYVPGAYRKVVASRAPRKTLGSSTFVTNSSSCSSRKAENKYAGGNPVCVRPTPKWQKGIGEFFRLSPKDSEKENHVPEEAGCSGLGTAKRKGCPRTNFCRPGWSRTHRDLLATAS</sequence>
<dbReference type="InterPro" id="IPR031444">
    <property type="entry name" value="PCNA-AF_dom"/>
</dbReference>
<evidence type="ECO:0000256" key="5">
    <source>
        <dbReference type="ARBA" id="ARBA00022763"/>
    </source>
</evidence>
<evidence type="ECO:0000313" key="11">
    <source>
        <dbReference type="EMBL" id="CAH6873086.1"/>
    </source>
</evidence>
<dbReference type="GO" id="GO:0003682">
    <property type="term" value="F:chromatin binding"/>
    <property type="evidence" value="ECO:0007669"/>
    <property type="project" value="TreeGrafter"/>
</dbReference>
<proteinExistence type="predicted"/>
<dbReference type="InterPro" id="IPR040444">
    <property type="entry name" value="PCNA-AF"/>
</dbReference>
<keyword evidence="4" id="KW-0963">Cytoplasm</keyword>
<accession>A0AAU9ZTH1</accession>
<dbReference type="GO" id="GO:0006281">
    <property type="term" value="P:DNA repair"/>
    <property type="evidence" value="ECO:0007669"/>
    <property type="project" value="UniProtKB-KW"/>
</dbReference>
<dbReference type="GO" id="GO:0019985">
    <property type="term" value="P:translesion synthesis"/>
    <property type="evidence" value="ECO:0007669"/>
    <property type="project" value="TreeGrafter"/>
</dbReference>
<feature type="domain" description="PCNA-associated factor histone-like" evidence="10">
    <location>
        <begin position="1"/>
        <end position="100"/>
    </location>
</feature>
<evidence type="ECO:0000256" key="1">
    <source>
        <dbReference type="ARBA" id="ARBA00004123"/>
    </source>
</evidence>
<evidence type="ECO:0000256" key="2">
    <source>
        <dbReference type="ARBA" id="ARBA00004556"/>
    </source>
</evidence>
<dbReference type="PANTHER" id="PTHR15679">
    <property type="entry name" value="PCNA-ASSOCIATED FACTOR"/>
    <property type="match status" value="1"/>
</dbReference>
<name>A0AAU9ZTH1_PHORO</name>
<keyword evidence="6" id="KW-0234">DNA repair</keyword>
<dbReference type="PANTHER" id="PTHR15679:SF8">
    <property type="entry name" value="PCNA-ASSOCIATED FACTOR"/>
    <property type="match status" value="1"/>
</dbReference>
<organism evidence="11 12">
    <name type="scientific">Phodopus roborovskii</name>
    <name type="common">Roborovski's desert hamster</name>
    <name type="synonym">Cricetulus roborovskii</name>
    <dbReference type="NCBI Taxonomy" id="109678"/>
    <lineage>
        <taxon>Eukaryota</taxon>
        <taxon>Metazoa</taxon>
        <taxon>Chordata</taxon>
        <taxon>Craniata</taxon>
        <taxon>Vertebrata</taxon>
        <taxon>Euteleostomi</taxon>
        <taxon>Mammalia</taxon>
        <taxon>Eutheria</taxon>
        <taxon>Euarchontoglires</taxon>
        <taxon>Glires</taxon>
        <taxon>Rodentia</taxon>
        <taxon>Myomorpha</taxon>
        <taxon>Muroidea</taxon>
        <taxon>Cricetidae</taxon>
        <taxon>Cricetinae</taxon>
        <taxon>Phodopus</taxon>
    </lineage>
</organism>
<comment type="caution">
    <text evidence="11">The sequence shown here is derived from an EMBL/GenBank/DDBJ whole genome shotgun (WGS) entry which is preliminary data.</text>
</comment>
<evidence type="ECO:0000256" key="9">
    <source>
        <dbReference type="ARBA" id="ARBA00031186"/>
    </source>
</evidence>
<dbReference type="Pfam" id="PF15715">
    <property type="entry name" value="PAF"/>
    <property type="match status" value="1"/>
</dbReference>
<evidence type="ECO:0000256" key="3">
    <source>
        <dbReference type="ARBA" id="ARBA00013777"/>
    </source>
</evidence>
<comment type="subcellular location">
    <subcellularLocation>
        <location evidence="2">Cytoplasm</location>
        <location evidence="2">Perinuclear region</location>
    </subcellularLocation>
    <subcellularLocation>
        <location evidence="1">Nucleus</location>
    </subcellularLocation>
</comment>
<dbReference type="EMBL" id="CALSGD010001501">
    <property type="protein sequence ID" value="CAH6873086.1"/>
    <property type="molecule type" value="Genomic_DNA"/>
</dbReference>
<evidence type="ECO:0000259" key="10">
    <source>
        <dbReference type="Pfam" id="PF15715"/>
    </source>
</evidence>
<dbReference type="GO" id="GO:0005634">
    <property type="term" value="C:nucleus"/>
    <property type="evidence" value="ECO:0007669"/>
    <property type="project" value="UniProtKB-SubCell"/>
</dbReference>
<evidence type="ECO:0000313" key="12">
    <source>
        <dbReference type="Proteomes" id="UP001152836"/>
    </source>
</evidence>
<keyword evidence="5" id="KW-0227">DNA damage</keyword>
<evidence type="ECO:0000256" key="7">
    <source>
        <dbReference type="ARBA" id="ARBA00023242"/>
    </source>
</evidence>